<sequence length="143" mass="15307">MNSYDVNKSRHLMMKNSSLSRTSNPVVASLSLGERAANLVSALVSSNHPTSFVPTESTCNNPIIATCPAFVAARIEQTVASTKANEAVKVNENGSIAPEATTEVFPRKSLPPGSVVDVNLKASYQLTKSYFHNPYILVCPPTV</sequence>
<dbReference type="OrthoDB" id="419617at2759"/>
<dbReference type="AlphaFoldDB" id="A0A8S1HEE9"/>
<dbReference type="Proteomes" id="UP000835052">
    <property type="component" value="Unassembled WGS sequence"/>
</dbReference>
<accession>A0A8S1HEE9</accession>
<protein>
    <submittedName>
        <fullName evidence="1">Uncharacterized protein</fullName>
    </submittedName>
</protein>
<organism evidence="1 2">
    <name type="scientific">Caenorhabditis auriculariae</name>
    <dbReference type="NCBI Taxonomy" id="2777116"/>
    <lineage>
        <taxon>Eukaryota</taxon>
        <taxon>Metazoa</taxon>
        <taxon>Ecdysozoa</taxon>
        <taxon>Nematoda</taxon>
        <taxon>Chromadorea</taxon>
        <taxon>Rhabditida</taxon>
        <taxon>Rhabditina</taxon>
        <taxon>Rhabditomorpha</taxon>
        <taxon>Rhabditoidea</taxon>
        <taxon>Rhabditidae</taxon>
        <taxon>Peloderinae</taxon>
        <taxon>Caenorhabditis</taxon>
    </lineage>
</organism>
<evidence type="ECO:0000313" key="1">
    <source>
        <dbReference type="EMBL" id="CAD6195096.1"/>
    </source>
</evidence>
<keyword evidence="2" id="KW-1185">Reference proteome</keyword>
<name>A0A8S1HEE9_9PELO</name>
<evidence type="ECO:0000313" key="2">
    <source>
        <dbReference type="Proteomes" id="UP000835052"/>
    </source>
</evidence>
<reference evidence="1" key="1">
    <citation type="submission" date="2020-10" db="EMBL/GenBank/DDBJ databases">
        <authorList>
            <person name="Kikuchi T."/>
        </authorList>
    </citation>
    <scope>NUCLEOTIDE SEQUENCE</scope>
    <source>
        <strain evidence="1">NKZ352</strain>
    </source>
</reference>
<proteinExistence type="predicted"/>
<dbReference type="EMBL" id="CAJGYM010000051">
    <property type="protein sequence ID" value="CAD6195096.1"/>
    <property type="molecule type" value="Genomic_DNA"/>
</dbReference>
<comment type="caution">
    <text evidence="1">The sequence shown here is derived from an EMBL/GenBank/DDBJ whole genome shotgun (WGS) entry which is preliminary data.</text>
</comment>
<gene>
    <name evidence="1" type="ORF">CAUJ_LOCUS11015</name>
</gene>